<dbReference type="NCBIfam" id="TIGR01428">
    <property type="entry name" value="HAD_type_II"/>
    <property type="match status" value="1"/>
</dbReference>
<dbReference type="SFLD" id="SFLDS00003">
    <property type="entry name" value="Haloacid_Dehalogenase"/>
    <property type="match status" value="1"/>
</dbReference>
<dbReference type="RefSeq" id="WP_007004716.1">
    <property type="nucleotide sequence ID" value="NZ_GG770780.1"/>
</dbReference>
<comment type="caution">
    <text evidence="2">The sequence shown here is derived from an EMBL/GenBank/DDBJ whole genome shotgun (WGS) entry which is preliminary data.</text>
</comment>
<dbReference type="InterPro" id="IPR051540">
    <property type="entry name" value="S-2-haloacid_dehalogenase"/>
</dbReference>
<dbReference type="InterPro" id="IPR023214">
    <property type="entry name" value="HAD_sf"/>
</dbReference>
<keyword evidence="3" id="KW-1185">Reference proteome</keyword>
<dbReference type="AlphaFoldDB" id="D5RK82"/>
<evidence type="ECO:0000313" key="3">
    <source>
        <dbReference type="Proteomes" id="UP000005324"/>
    </source>
</evidence>
<dbReference type="Gene3D" id="1.10.150.750">
    <property type="match status" value="1"/>
</dbReference>
<dbReference type="InterPro" id="IPR006328">
    <property type="entry name" value="2-HAD"/>
</dbReference>
<keyword evidence="1 2" id="KW-0378">Hydrolase</keyword>
<dbReference type="SFLD" id="SFLDG01129">
    <property type="entry name" value="C1.5:_HAD__Beta-PGM__Phosphata"/>
    <property type="match status" value="1"/>
</dbReference>
<dbReference type="EC" id="3.8.1.2" evidence="2"/>
<reference evidence="2 3" key="1">
    <citation type="submission" date="2010-04" db="EMBL/GenBank/DDBJ databases">
        <authorList>
            <person name="Qin X."/>
            <person name="Bachman B."/>
            <person name="Battles P."/>
            <person name="Bell A."/>
            <person name="Bess C."/>
            <person name="Bickham C."/>
            <person name="Chaboub L."/>
            <person name="Chen D."/>
            <person name="Coyle M."/>
            <person name="Deiros D.R."/>
            <person name="Dinh H."/>
            <person name="Forbes L."/>
            <person name="Fowler G."/>
            <person name="Francisco L."/>
            <person name="Fu Q."/>
            <person name="Gubbala S."/>
            <person name="Hale W."/>
            <person name="Han Y."/>
            <person name="Hemphill L."/>
            <person name="Highlander S.K."/>
            <person name="Hirani K."/>
            <person name="Hogues M."/>
            <person name="Jackson L."/>
            <person name="Jakkamsetti A."/>
            <person name="Javaid M."/>
            <person name="Jiang H."/>
            <person name="Korchina V."/>
            <person name="Kovar C."/>
            <person name="Lara F."/>
            <person name="Lee S."/>
            <person name="Mata R."/>
            <person name="Mathew T."/>
            <person name="Moen C."/>
            <person name="Morales K."/>
            <person name="Munidasa M."/>
            <person name="Nazareth L."/>
            <person name="Ngo R."/>
            <person name="Nguyen L."/>
            <person name="Okwuonu G."/>
            <person name="Ongeri F."/>
            <person name="Patil S."/>
            <person name="Petrosino J."/>
            <person name="Pham C."/>
            <person name="Pham P."/>
            <person name="Pu L.-L."/>
            <person name="Puazo M."/>
            <person name="Raj R."/>
            <person name="Reid J."/>
            <person name="Rouhana J."/>
            <person name="Saada N."/>
            <person name="Shang Y."/>
            <person name="Simmons D."/>
            <person name="Thornton R."/>
            <person name="Warren J."/>
            <person name="Weissenberger G."/>
            <person name="Zhang J."/>
            <person name="Zhang L."/>
            <person name="Zhou C."/>
            <person name="Zhu D."/>
            <person name="Muzny D."/>
            <person name="Worley K."/>
            <person name="Gibbs R."/>
        </authorList>
    </citation>
    <scope>NUCLEOTIDE SEQUENCE [LARGE SCALE GENOMIC DNA]</scope>
    <source>
        <strain evidence="2 3">ATCC 49957</strain>
    </source>
</reference>
<proteinExistence type="predicted"/>
<sequence>MRLQDFRVLTFDCYGTLIDWESGIQAALLPLLRKGGLILEREAVLEAFARHEAAHQAETPGLPYSELLSEVSRSLADEWGIEASDALHDAFGASVPLWPAFPDAAEALAYLKHHYRLVVLSNVDQAGFAGSQARLGTEFDAVFTAQEIGSHKPSLRNFEHMLEALDRRGHRPGEILHTAQSLFHDHAPAKRLGLATAWIDRRQGQEGWGATLPPPSGAGYDFRFTSLGAMAAAHRAEALA</sequence>
<gene>
    <name evidence="2" type="primary">dehII</name>
    <name evidence="2" type="ORF">HMPREF0731_1492</name>
</gene>
<evidence type="ECO:0000256" key="1">
    <source>
        <dbReference type="ARBA" id="ARBA00022801"/>
    </source>
</evidence>
<dbReference type="OrthoDB" id="9785638at2"/>
<dbReference type="Proteomes" id="UP000005324">
    <property type="component" value="Unassembled WGS sequence"/>
</dbReference>
<accession>D5RK82</accession>
<dbReference type="HOGENOM" id="CLU_045011_3_2_5"/>
<dbReference type="SUPFAM" id="SSF56784">
    <property type="entry name" value="HAD-like"/>
    <property type="match status" value="1"/>
</dbReference>
<dbReference type="PANTHER" id="PTHR43316">
    <property type="entry name" value="HYDROLASE, HALOACID DELAHOGENASE-RELATED"/>
    <property type="match status" value="1"/>
</dbReference>
<evidence type="ECO:0000313" key="2">
    <source>
        <dbReference type="EMBL" id="EFH12286.1"/>
    </source>
</evidence>
<dbReference type="Pfam" id="PF00702">
    <property type="entry name" value="Hydrolase"/>
    <property type="match status" value="1"/>
</dbReference>
<dbReference type="GO" id="GO:0018784">
    <property type="term" value="F:(S)-2-haloacid dehalogenase activity"/>
    <property type="evidence" value="ECO:0007669"/>
    <property type="project" value="UniProtKB-EC"/>
</dbReference>
<dbReference type="EMBL" id="ADVL01000253">
    <property type="protein sequence ID" value="EFH12286.1"/>
    <property type="molecule type" value="Genomic_DNA"/>
</dbReference>
<dbReference type="Gene3D" id="3.40.50.1000">
    <property type="entry name" value="HAD superfamily/HAD-like"/>
    <property type="match status" value="1"/>
</dbReference>
<dbReference type="InterPro" id="IPR036412">
    <property type="entry name" value="HAD-like_sf"/>
</dbReference>
<name>D5RK82_9PROT</name>
<dbReference type="PANTHER" id="PTHR43316:SF9">
    <property type="entry name" value="ACID DEHALOGENASE, PUTATIVE (AFU_ORTHOLOGUE AFUA_6G14460)-RELATED"/>
    <property type="match status" value="1"/>
</dbReference>
<organism evidence="2 3">
    <name type="scientific">Pseudoroseomonas cervicalis ATCC 49957</name>
    <dbReference type="NCBI Taxonomy" id="525371"/>
    <lineage>
        <taxon>Bacteria</taxon>
        <taxon>Pseudomonadati</taxon>
        <taxon>Pseudomonadota</taxon>
        <taxon>Alphaproteobacteria</taxon>
        <taxon>Acetobacterales</taxon>
        <taxon>Roseomonadaceae</taxon>
        <taxon>Roseomonas</taxon>
    </lineage>
</organism>
<protein>
    <submittedName>
        <fullName evidence="2">Haloacid dehalogenase, type II</fullName>
        <ecNumber evidence="2">3.8.1.2</ecNumber>
    </submittedName>
</protein>